<dbReference type="EMBL" id="BTSY01000003">
    <property type="protein sequence ID" value="GMT20591.1"/>
    <property type="molecule type" value="Genomic_DNA"/>
</dbReference>
<proteinExistence type="predicted"/>
<accession>A0AAV5VMF8</accession>
<dbReference type="SUPFAM" id="SSF52540">
    <property type="entry name" value="P-loop containing nucleoside triphosphate hydrolases"/>
    <property type="match status" value="1"/>
</dbReference>
<dbReference type="AlphaFoldDB" id="A0AAV5VMF8"/>
<dbReference type="Proteomes" id="UP001432322">
    <property type="component" value="Unassembled WGS sequence"/>
</dbReference>
<feature type="non-terminal residue" evidence="2">
    <location>
        <position position="111"/>
    </location>
</feature>
<evidence type="ECO:0000313" key="2">
    <source>
        <dbReference type="EMBL" id="GMT20591.1"/>
    </source>
</evidence>
<feature type="non-terminal residue" evidence="2">
    <location>
        <position position="1"/>
    </location>
</feature>
<dbReference type="InterPro" id="IPR008144">
    <property type="entry name" value="Guanylate_kin-like_dom"/>
</dbReference>
<sequence>LKQLYSYLFKTSDYENADSQEKVGPLRPVCIRGPLSIVIEKALIKRHPELFEIAIETTSRPPRQDDSSKYKYHFSPAFEMLDDIRYGKFIEYSTEYDDLYGLSRNSVKKVI</sequence>
<name>A0AAV5VMF8_9BILA</name>
<keyword evidence="3" id="KW-1185">Reference proteome</keyword>
<dbReference type="PANTHER" id="PTHR23122">
    <property type="entry name" value="MEMBRANE-ASSOCIATED GUANYLATE KINASE MAGUK"/>
    <property type="match status" value="1"/>
</dbReference>
<dbReference type="Gene3D" id="3.40.50.300">
    <property type="entry name" value="P-loop containing nucleotide triphosphate hydrolases"/>
    <property type="match status" value="1"/>
</dbReference>
<evidence type="ECO:0000313" key="3">
    <source>
        <dbReference type="Proteomes" id="UP001432322"/>
    </source>
</evidence>
<comment type="caution">
    <text evidence="2">The sequence shown here is derived from an EMBL/GenBank/DDBJ whole genome shotgun (WGS) entry which is preliminary data.</text>
</comment>
<dbReference type="InterPro" id="IPR008145">
    <property type="entry name" value="GK/Ca_channel_bsu"/>
</dbReference>
<organism evidence="2 3">
    <name type="scientific">Pristionchus fissidentatus</name>
    <dbReference type="NCBI Taxonomy" id="1538716"/>
    <lineage>
        <taxon>Eukaryota</taxon>
        <taxon>Metazoa</taxon>
        <taxon>Ecdysozoa</taxon>
        <taxon>Nematoda</taxon>
        <taxon>Chromadorea</taxon>
        <taxon>Rhabditida</taxon>
        <taxon>Rhabditina</taxon>
        <taxon>Diplogasteromorpha</taxon>
        <taxon>Diplogasteroidea</taxon>
        <taxon>Neodiplogasteridae</taxon>
        <taxon>Pristionchus</taxon>
    </lineage>
</organism>
<reference evidence="2" key="1">
    <citation type="submission" date="2023-10" db="EMBL/GenBank/DDBJ databases">
        <title>Genome assembly of Pristionchus species.</title>
        <authorList>
            <person name="Yoshida K."/>
            <person name="Sommer R.J."/>
        </authorList>
    </citation>
    <scope>NUCLEOTIDE SEQUENCE</scope>
    <source>
        <strain evidence="2">RS5133</strain>
    </source>
</reference>
<dbReference type="Gene3D" id="3.30.63.10">
    <property type="entry name" value="Guanylate Kinase phosphate binding domain"/>
    <property type="match status" value="1"/>
</dbReference>
<dbReference type="Pfam" id="PF00625">
    <property type="entry name" value="Guanylate_kin"/>
    <property type="match status" value="1"/>
</dbReference>
<dbReference type="PROSITE" id="PS50052">
    <property type="entry name" value="GUANYLATE_KINASE_2"/>
    <property type="match status" value="1"/>
</dbReference>
<gene>
    <name evidence="2" type="ORF">PFISCL1PPCAC_11888</name>
</gene>
<evidence type="ECO:0000259" key="1">
    <source>
        <dbReference type="PROSITE" id="PS50052"/>
    </source>
</evidence>
<feature type="domain" description="Guanylate kinase-like" evidence="1">
    <location>
        <begin position="26"/>
        <end position="111"/>
    </location>
</feature>
<protein>
    <recommendedName>
        <fullName evidence="1">Guanylate kinase-like domain-containing protein</fullName>
    </recommendedName>
</protein>
<dbReference type="InterPro" id="IPR050716">
    <property type="entry name" value="MAGUK"/>
</dbReference>
<dbReference type="InterPro" id="IPR027417">
    <property type="entry name" value="P-loop_NTPase"/>
</dbReference>